<feature type="non-terminal residue" evidence="1">
    <location>
        <position position="88"/>
    </location>
</feature>
<gene>
    <name evidence="1" type="ORF">RPERSI_LOCUS36740</name>
</gene>
<keyword evidence="2" id="KW-1185">Reference proteome</keyword>
<dbReference type="Proteomes" id="UP000789920">
    <property type="component" value="Unassembled WGS sequence"/>
</dbReference>
<evidence type="ECO:0000313" key="2">
    <source>
        <dbReference type="Proteomes" id="UP000789920"/>
    </source>
</evidence>
<comment type="caution">
    <text evidence="1">The sequence shown here is derived from an EMBL/GenBank/DDBJ whole genome shotgun (WGS) entry which is preliminary data.</text>
</comment>
<protein>
    <submittedName>
        <fullName evidence="1">10650_t:CDS:1</fullName>
    </submittedName>
</protein>
<reference evidence="1" key="1">
    <citation type="submission" date="2021-06" db="EMBL/GenBank/DDBJ databases">
        <authorList>
            <person name="Kallberg Y."/>
            <person name="Tangrot J."/>
            <person name="Rosling A."/>
        </authorList>
    </citation>
    <scope>NUCLEOTIDE SEQUENCE</scope>
    <source>
        <strain evidence="1">MA461A</strain>
    </source>
</reference>
<proteinExistence type="predicted"/>
<sequence>YMAQIFCSNGAVEPASSAKAIDGITFESVRRWSIEQVTIWLQENNFKEHQKLFAENDINGDVLLELDHEVLKELKIRSIGDRIRLIAA</sequence>
<organism evidence="1 2">
    <name type="scientific">Racocetra persica</name>
    <dbReference type="NCBI Taxonomy" id="160502"/>
    <lineage>
        <taxon>Eukaryota</taxon>
        <taxon>Fungi</taxon>
        <taxon>Fungi incertae sedis</taxon>
        <taxon>Mucoromycota</taxon>
        <taxon>Glomeromycotina</taxon>
        <taxon>Glomeromycetes</taxon>
        <taxon>Diversisporales</taxon>
        <taxon>Gigasporaceae</taxon>
        <taxon>Racocetra</taxon>
    </lineage>
</organism>
<name>A0ACA9SZJ8_9GLOM</name>
<accession>A0ACA9SZJ8</accession>
<feature type="non-terminal residue" evidence="1">
    <location>
        <position position="1"/>
    </location>
</feature>
<dbReference type="EMBL" id="CAJVQC010178149">
    <property type="protein sequence ID" value="CAG8851794.1"/>
    <property type="molecule type" value="Genomic_DNA"/>
</dbReference>
<evidence type="ECO:0000313" key="1">
    <source>
        <dbReference type="EMBL" id="CAG8851794.1"/>
    </source>
</evidence>